<dbReference type="AlphaFoldDB" id="A0A437QCJ6"/>
<dbReference type="NCBIfam" id="NF006072">
    <property type="entry name" value="PRK08217.1"/>
    <property type="match status" value="1"/>
</dbReference>
<accession>A0A437QCJ6</accession>
<reference evidence="4 5" key="1">
    <citation type="submission" date="2019-01" db="EMBL/GenBank/DDBJ databases">
        <authorList>
            <person name="Chen W.-M."/>
        </authorList>
    </citation>
    <scope>NUCLEOTIDE SEQUENCE [LARGE SCALE GENOMIC DNA]</scope>
    <source>
        <strain evidence="4 5">HPM-16</strain>
    </source>
</reference>
<keyword evidence="5" id="KW-1185">Reference proteome</keyword>
<dbReference type="Proteomes" id="UP000282818">
    <property type="component" value="Unassembled WGS sequence"/>
</dbReference>
<dbReference type="PROSITE" id="PS00061">
    <property type="entry name" value="ADH_SHORT"/>
    <property type="match status" value="1"/>
</dbReference>
<evidence type="ECO:0000256" key="1">
    <source>
        <dbReference type="ARBA" id="ARBA00006484"/>
    </source>
</evidence>
<dbReference type="EMBL" id="SACQ01000001">
    <property type="protein sequence ID" value="RVU32139.1"/>
    <property type="molecule type" value="Genomic_DNA"/>
</dbReference>
<dbReference type="GO" id="GO:0016491">
    <property type="term" value="F:oxidoreductase activity"/>
    <property type="evidence" value="ECO:0007669"/>
    <property type="project" value="UniProtKB-KW"/>
</dbReference>
<keyword evidence="2" id="KW-0560">Oxidoreductase</keyword>
<dbReference type="SUPFAM" id="SSF51735">
    <property type="entry name" value="NAD(P)-binding Rossmann-fold domains"/>
    <property type="match status" value="1"/>
</dbReference>
<dbReference type="SMART" id="SM00822">
    <property type="entry name" value="PKS_KR"/>
    <property type="match status" value="1"/>
</dbReference>
<dbReference type="PRINTS" id="PR00081">
    <property type="entry name" value="GDHRDH"/>
</dbReference>
<dbReference type="PANTHER" id="PTHR43658:SF8">
    <property type="entry name" value="17-BETA-HYDROXYSTEROID DEHYDROGENASE 14-RELATED"/>
    <property type="match status" value="1"/>
</dbReference>
<organism evidence="4 5">
    <name type="scientific">Neptunomonas marina</name>
    <dbReference type="NCBI Taxonomy" id="1815562"/>
    <lineage>
        <taxon>Bacteria</taxon>
        <taxon>Pseudomonadati</taxon>
        <taxon>Pseudomonadota</taxon>
        <taxon>Gammaproteobacteria</taxon>
        <taxon>Oceanospirillales</taxon>
        <taxon>Oceanospirillaceae</taxon>
        <taxon>Neptunomonas</taxon>
    </lineage>
</organism>
<sequence length="255" mass="27250">MKLNNKVIVITGGGRGLGRSMALELASQGAQLALADLNAEDLDETINLCAEKGVVARGYVANVADEASVEKLFDDVINDFGELHGLVNNAGITRDGLFVKVDRETGKVTKKMSLEQWNLVMDVNLTGSFLCGREAAIRMIDGGTQGCIINISSVSRSGNMGQTNYTATKAGVQAMAVTWSKELARYGIRAASIAPGYIGTEMVMSMKPEALDKIAAGIPAKRLGTPEEIARTVTFIFENDYINGRCIEVDGALRI</sequence>
<dbReference type="RefSeq" id="WP_127692308.1">
    <property type="nucleotide sequence ID" value="NZ_SACQ01000001.1"/>
</dbReference>
<dbReference type="Pfam" id="PF13561">
    <property type="entry name" value="adh_short_C2"/>
    <property type="match status" value="1"/>
</dbReference>
<dbReference type="InterPro" id="IPR020904">
    <property type="entry name" value="Sc_DH/Rdtase_CS"/>
</dbReference>
<dbReference type="FunFam" id="3.40.50.720:FF:000173">
    <property type="entry name" value="3-oxoacyl-[acyl-carrier protein] reductase"/>
    <property type="match status" value="1"/>
</dbReference>
<name>A0A437QCJ6_9GAMM</name>
<dbReference type="Gene3D" id="3.40.50.720">
    <property type="entry name" value="NAD(P)-binding Rossmann-like Domain"/>
    <property type="match status" value="1"/>
</dbReference>
<feature type="domain" description="Ketoreductase" evidence="3">
    <location>
        <begin position="6"/>
        <end position="196"/>
    </location>
</feature>
<comment type="similarity">
    <text evidence="1">Belongs to the short-chain dehydrogenases/reductases (SDR) family.</text>
</comment>
<proteinExistence type="inferred from homology"/>
<dbReference type="InterPro" id="IPR057326">
    <property type="entry name" value="KR_dom"/>
</dbReference>
<dbReference type="InterPro" id="IPR036291">
    <property type="entry name" value="NAD(P)-bd_dom_sf"/>
</dbReference>
<comment type="caution">
    <text evidence="4">The sequence shown here is derived from an EMBL/GenBank/DDBJ whole genome shotgun (WGS) entry which is preliminary data.</text>
</comment>
<gene>
    <name evidence="4" type="ORF">EOE65_00355</name>
</gene>
<dbReference type="PANTHER" id="PTHR43658">
    <property type="entry name" value="SHORT-CHAIN DEHYDROGENASE/REDUCTASE"/>
    <property type="match status" value="1"/>
</dbReference>
<evidence type="ECO:0000313" key="4">
    <source>
        <dbReference type="EMBL" id="RVU32139.1"/>
    </source>
</evidence>
<evidence type="ECO:0000313" key="5">
    <source>
        <dbReference type="Proteomes" id="UP000282818"/>
    </source>
</evidence>
<dbReference type="PRINTS" id="PR00080">
    <property type="entry name" value="SDRFAMILY"/>
</dbReference>
<evidence type="ECO:0000256" key="2">
    <source>
        <dbReference type="ARBA" id="ARBA00023002"/>
    </source>
</evidence>
<evidence type="ECO:0000259" key="3">
    <source>
        <dbReference type="SMART" id="SM00822"/>
    </source>
</evidence>
<dbReference type="InterPro" id="IPR002347">
    <property type="entry name" value="SDR_fam"/>
</dbReference>
<protein>
    <submittedName>
        <fullName evidence="4">SDR family oxidoreductase</fullName>
    </submittedName>
</protein>